<reference evidence="2" key="1">
    <citation type="submission" date="2022-10" db="EMBL/GenBank/DDBJ databases">
        <title>Description of Fervidibacillus gen. nov. in the family Fervidibacillaceae fam. nov. with two species, Fervidibacillus albus sp. nov., and Fervidibacillus halotolerans sp. nov., isolated from tidal flat sediments.</title>
        <authorList>
            <person name="Kwon K.K."/>
            <person name="Yang S.-H."/>
        </authorList>
    </citation>
    <scope>NUCLEOTIDE SEQUENCE</scope>
    <source>
        <strain evidence="2">JCM 19140</strain>
    </source>
</reference>
<dbReference type="RefSeq" id="WP_263073356.1">
    <property type="nucleotide sequence ID" value="NZ_JAOUSF010000003.1"/>
</dbReference>
<dbReference type="SUPFAM" id="SSF46785">
    <property type="entry name" value="Winged helix' DNA-binding domain"/>
    <property type="match status" value="1"/>
</dbReference>
<organism evidence="2 3">
    <name type="scientific">Perspicuibacillus lycopersici</name>
    <dbReference type="NCBI Taxonomy" id="1325689"/>
    <lineage>
        <taxon>Bacteria</taxon>
        <taxon>Bacillati</taxon>
        <taxon>Bacillota</taxon>
        <taxon>Bacilli</taxon>
        <taxon>Bacillales</taxon>
        <taxon>Bacillaceae</taxon>
        <taxon>Perspicuibacillus</taxon>
    </lineage>
</organism>
<proteinExistence type="predicted"/>
<feature type="compositionally biased region" description="Basic and acidic residues" evidence="1">
    <location>
        <begin position="248"/>
        <end position="264"/>
    </location>
</feature>
<accession>A0AAE3IV22</accession>
<keyword evidence="3" id="KW-1185">Reference proteome</keyword>
<dbReference type="EMBL" id="JAOUSF010000003">
    <property type="protein sequence ID" value="MCU9614118.1"/>
    <property type="molecule type" value="Genomic_DNA"/>
</dbReference>
<feature type="compositionally biased region" description="Basic and acidic residues" evidence="1">
    <location>
        <begin position="132"/>
        <end position="144"/>
    </location>
</feature>
<evidence type="ECO:0000313" key="3">
    <source>
        <dbReference type="Proteomes" id="UP001209318"/>
    </source>
</evidence>
<dbReference type="InterPro" id="IPR036390">
    <property type="entry name" value="WH_DNA-bd_sf"/>
</dbReference>
<dbReference type="Proteomes" id="UP001209318">
    <property type="component" value="Unassembled WGS sequence"/>
</dbReference>
<name>A0AAE3IV22_9BACI</name>
<feature type="compositionally biased region" description="Polar residues" evidence="1">
    <location>
        <begin position="118"/>
        <end position="130"/>
    </location>
</feature>
<feature type="compositionally biased region" description="Basic and acidic residues" evidence="1">
    <location>
        <begin position="106"/>
        <end position="117"/>
    </location>
</feature>
<dbReference type="AlphaFoldDB" id="A0AAE3IV22"/>
<comment type="caution">
    <text evidence="2">The sequence shown here is derived from an EMBL/GenBank/DDBJ whole genome shotgun (WGS) entry which is preliminary data.</text>
</comment>
<feature type="region of interest" description="Disordered" evidence="1">
    <location>
        <begin position="106"/>
        <end position="144"/>
    </location>
</feature>
<gene>
    <name evidence="2" type="ORF">OEV98_11155</name>
</gene>
<evidence type="ECO:0000256" key="1">
    <source>
        <dbReference type="SAM" id="MobiDB-lite"/>
    </source>
</evidence>
<evidence type="ECO:0000313" key="2">
    <source>
        <dbReference type="EMBL" id="MCU9614118.1"/>
    </source>
</evidence>
<protein>
    <submittedName>
        <fullName evidence="2">Uncharacterized protein</fullName>
    </submittedName>
</protein>
<feature type="region of interest" description="Disordered" evidence="1">
    <location>
        <begin position="248"/>
        <end position="291"/>
    </location>
</feature>
<sequence>MPGSYPFYMYSGILEPKHYKNIGSALWLFLWCISSTTKEIEKDGINWGIVLGNKPMKLEEFAKIFEVSERTIQRWLNDLEKYQYIKITRAPYGLILTVKNSKKFNKERDDKNVHSPRDTTNMSSLDTTEMSGLHDKNVHSNKDITKINNNTTTATKKSDPIDLIADRYTDLRTIQEGKPTYPKPQDFEAIAQIVAQGVPPSRTIELLEQCFKVFEVRNPKGKIKSFSYCVDYITDHYQAELAKEEAKKLAKRRLPEDGKNDRRRASGTAKEITTDNSITGGQVGRLRRKGV</sequence>